<organism evidence="3 4">
    <name type="scientific">Mycolicibacterium peregrinum</name>
    <name type="common">Mycobacterium peregrinum</name>
    <dbReference type="NCBI Taxonomy" id="43304"/>
    <lineage>
        <taxon>Bacteria</taxon>
        <taxon>Bacillati</taxon>
        <taxon>Actinomycetota</taxon>
        <taxon>Actinomycetes</taxon>
        <taxon>Mycobacteriales</taxon>
        <taxon>Mycobacteriaceae</taxon>
        <taxon>Mycolicibacterium</taxon>
    </lineage>
</organism>
<dbReference type="Pfam" id="PF13529">
    <property type="entry name" value="Peptidase_C39_2"/>
    <property type="match status" value="1"/>
</dbReference>
<dbReference type="Gene3D" id="1.10.530.10">
    <property type="match status" value="1"/>
</dbReference>
<evidence type="ECO:0000259" key="2">
    <source>
        <dbReference type="Pfam" id="PF13529"/>
    </source>
</evidence>
<dbReference type="InterPro" id="IPR039564">
    <property type="entry name" value="Peptidase_C39-like"/>
</dbReference>
<dbReference type="SUPFAM" id="SSF53955">
    <property type="entry name" value="Lysozyme-like"/>
    <property type="match status" value="1"/>
</dbReference>
<feature type="region of interest" description="Disordered" evidence="1">
    <location>
        <begin position="523"/>
        <end position="542"/>
    </location>
</feature>
<feature type="compositionally biased region" description="Polar residues" evidence="1">
    <location>
        <begin position="471"/>
        <end position="485"/>
    </location>
</feature>
<evidence type="ECO:0000313" key="4">
    <source>
        <dbReference type="Proteomes" id="UP000297792"/>
    </source>
</evidence>
<keyword evidence="4" id="KW-1185">Reference proteome</keyword>
<evidence type="ECO:0000256" key="1">
    <source>
        <dbReference type="SAM" id="MobiDB-lite"/>
    </source>
</evidence>
<dbReference type="RefSeq" id="WP_135361703.1">
    <property type="nucleotide sequence ID" value="NZ_RWJZ01000016.1"/>
</dbReference>
<comment type="caution">
    <text evidence="3">The sequence shown here is derived from an EMBL/GenBank/DDBJ whole genome shotgun (WGS) entry which is preliminary data.</text>
</comment>
<gene>
    <name evidence="3" type="ORF">EJD98_25265</name>
</gene>
<reference evidence="3 4" key="1">
    <citation type="submission" date="2018-12" db="EMBL/GenBank/DDBJ databases">
        <title>Draft genome sequences of Mycolicibacterium peregrinum isolated from a pig with lymphadenitis and from soil on the same Japanese pig farm.</title>
        <authorList>
            <person name="Komatsu T."/>
            <person name="Ohya K."/>
            <person name="Sawai K."/>
            <person name="Odoi J.O."/>
            <person name="Otsu K."/>
            <person name="Ota A."/>
            <person name="Ito T."/>
            <person name="Kawai M."/>
            <person name="Maruyama F."/>
        </authorList>
    </citation>
    <scope>NUCLEOTIDE SEQUENCE [LARGE SCALE GENOMIC DNA]</scope>
    <source>
        <strain evidence="3 4">138</strain>
    </source>
</reference>
<name>A0A4Z0HML7_MYCPR</name>
<dbReference type="Proteomes" id="UP000297792">
    <property type="component" value="Unassembled WGS sequence"/>
</dbReference>
<feature type="region of interest" description="Disordered" evidence="1">
    <location>
        <begin position="465"/>
        <end position="485"/>
    </location>
</feature>
<sequence>MTEKVLPYDRAVVPQEYGWSCGPAATQVVLNSRGIVVSETSLLAQIEAVENPGRGDDRDGTDYVGLIERVLDNIVPDASYTSVYLERDPATAAQKEALWTNLKRSIDGGFGVVMNWVAPPSNKPRGVKGSVSPRYSGGTTYHYVAAMGYDDNPAARAVWIADSGFQPQGYWISFDQCATLIPPKGYAFADVTPATGGPSTPTTPTPSADQVSVLAQVMSPSVVARDRFAALLPAVAQCLAECGCTTVERIAMWAAQIGTESGGLRYMEEIASGAEYEGRCSDLGNCQPGDGIRFKGRGPIQVTGRGHYTNLSQWAHGKGLVPTPTFFVDDPGQLASDRYGFIGVTWYWTTQRPMNDYADRRDIEGGSRAVNGTNPKTGRANGIDDRIGRYNRALAMGDALLTLTTTTGSGDITMSAAEELEAQSRGVFPPSDEQKRGGWPQPWRFVYSRFARPFNSIVKDAARGPWGRVQPDNTWQNGHTDSDEQTVTIGEQIAWRNEFSDGITRDHGDVMIELMEDLIARRKSAGQSTSPATDALKAAQKS</sequence>
<evidence type="ECO:0000313" key="3">
    <source>
        <dbReference type="EMBL" id="TGB37863.1"/>
    </source>
</evidence>
<protein>
    <submittedName>
        <fullName evidence="3">Peptidase C39</fullName>
    </submittedName>
</protein>
<dbReference type="AlphaFoldDB" id="A0A4Z0HML7"/>
<feature type="domain" description="Peptidase C39-like" evidence="2">
    <location>
        <begin position="17"/>
        <end position="163"/>
    </location>
</feature>
<dbReference type="EMBL" id="RWKA01000018">
    <property type="protein sequence ID" value="TGB37863.1"/>
    <property type="molecule type" value="Genomic_DNA"/>
</dbReference>
<proteinExistence type="predicted"/>
<accession>A0A4Z0HML7</accession>
<dbReference type="Gene3D" id="3.90.70.10">
    <property type="entry name" value="Cysteine proteinases"/>
    <property type="match status" value="1"/>
</dbReference>
<dbReference type="InterPro" id="IPR023346">
    <property type="entry name" value="Lysozyme-like_dom_sf"/>
</dbReference>